<accession>A0ABM5Z8S6</accession>
<proteinExistence type="predicted"/>
<dbReference type="Proteomes" id="UP000074914">
    <property type="component" value="Chromosome"/>
</dbReference>
<sequence>MFNMAKINLKSKFWRIVPLLNAMHERHDFSWEREWRMCKTFHFKLADVVCVILPFDGEDKLKSLAAKAGVAVISPGLNYEQIILELSSQQRTTKTVSAAI</sequence>
<name>A0ABM5Z8S6_9BURK</name>
<reference evidence="1 2" key="1">
    <citation type="submission" date="2015-11" db="EMBL/GenBank/DDBJ databases">
        <title>Exploring the genomic traits of fungus-feeding bacterial genus Collimonas.</title>
        <authorList>
            <person name="Song C."/>
            <person name="Schmidt R."/>
            <person name="de Jager V."/>
            <person name="Krzyzanowska D."/>
            <person name="Jongedijk E."/>
            <person name="Cankar K."/>
            <person name="Beekwilder J."/>
            <person name="van Veen A."/>
            <person name="de Boer W."/>
            <person name="van Veen J.A."/>
            <person name="Garbeva P."/>
        </authorList>
    </citation>
    <scope>NUCLEOTIDE SEQUENCE [LARGE SCALE GENOMIC DNA]</scope>
    <source>
        <strain evidence="1 2">Ter291</strain>
    </source>
</reference>
<organism evidence="1 2">
    <name type="scientific">Collimonas pratensis</name>
    <dbReference type="NCBI Taxonomy" id="279113"/>
    <lineage>
        <taxon>Bacteria</taxon>
        <taxon>Pseudomonadati</taxon>
        <taxon>Pseudomonadota</taxon>
        <taxon>Betaproteobacteria</taxon>
        <taxon>Burkholderiales</taxon>
        <taxon>Oxalobacteraceae</taxon>
        <taxon>Collimonas</taxon>
    </lineage>
</organism>
<keyword evidence="2" id="KW-1185">Reference proteome</keyword>
<gene>
    <name evidence="1" type="ORF">CPter291_3265</name>
</gene>
<evidence type="ECO:0000313" key="2">
    <source>
        <dbReference type="Proteomes" id="UP000074914"/>
    </source>
</evidence>
<evidence type="ECO:0000313" key="1">
    <source>
        <dbReference type="EMBL" id="AMP15502.1"/>
    </source>
</evidence>
<protein>
    <submittedName>
        <fullName evidence="1">Uncharacterized protein</fullName>
    </submittedName>
</protein>
<dbReference type="EMBL" id="CP013236">
    <property type="protein sequence ID" value="AMP15502.1"/>
    <property type="molecule type" value="Genomic_DNA"/>
</dbReference>